<proteinExistence type="inferred from homology"/>
<dbReference type="PROSITE" id="PS51257">
    <property type="entry name" value="PROKAR_LIPOPROTEIN"/>
    <property type="match status" value="1"/>
</dbReference>
<dbReference type="Proteomes" id="UP000285768">
    <property type="component" value="Chromosome"/>
</dbReference>
<evidence type="ECO:0000256" key="4">
    <source>
        <dbReference type="ARBA" id="ARBA00022729"/>
    </source>
</evidence>
<evidence type="ECO:0000256" key="5">
    <source>
        <dbReference type="SAM" id="SignalP"/>
    </source>
</evidence>
<dbReference type="Pfam" id="PF01497">
    <property type="entry name" value="Peripla_BP_2"/>
    <property type="match status" value="1"/>
</dbReference>
<dbReference type="PANTHER" id="PTHR30532:SF24">
    <property type="entry name" value="FERRIC ENTEROBACTIN-BINDING PERIPLASMIC PROTEIN FEPB"/>
    <property type="match status" value="1"/>
</dbReference>
<evidence type="ECO:0000256" key="3">
    <source>
        <dbReference type="ARBA" id="ARBA00022448"/>
    </source>
</evidence>
<dbReference type="SUPFAM" id="SSF53807">
    <property type="entry name" value="Helical backbone' metal receptor"/>
    <property type="match status" value="1"/>
</dbReference>
<feature type="signal peptide" evidence="5">
    <location>
        <begin position="1"/>
        <end position="27"/>
    </location>
</feature>
<dbReference type="InterPro" id="IPR051313">
    <property type="entry name" value="Bact_iron-sidero_bind"/>
</dbReference>
<dbReference type="PROSITE" id="PS50983">
    <property type="entry name" value="FE_B12_PBP"/>
    <property type="match status" value="1"/>
</dbReference>
<dbReference type="InterPro" id="IPR002491">
    <property type="entry name" value="ABC_transptr_periplasmic_BD"/>
</dbReference>
<evidence type="ECO:0000256" key="1">
    <source>
        <dbReference type="ARBA" id="ARBA00004196"/>
    </source>
</evidence>
<dbReference type="RefSeq" id="WP_128386783.1">
    <property type="nucleotide sequence ID" value="NZ_CP035037.1"/>
</dbReference>
<sequence length="333" mass="34842">MTHLRTAAAGLAIAALALTGCSNSAGGGDTGSAEGLLGTVADTIYGPVEVPEPDDGELTVVALGWSDAEVALSLGVVPVAVSDWMALGEESHGVGAWAQDALDGADPTVFENPFGGYDYEAIQALDPDVILNTRSAADEEQYQRLSSIAPTVYAPEGTPDFGTSWDAQVEQVAAALGLEDEGKRVVEEVQQGIADAAEAHPQFDSVTAVTGTKFGDSYGAYIAGDFRWDLLADLGFEQNPPVLDLEPSGFYVELSAEQISALDAEAAIFFPIGYTLEEMQQDPLVGSLDVVKQDRTVWLEEGDELTQAFSAASPLSIPIVVDGLASRLSEIIG</sequence>
<protein>
    <submittedName>
        <fullName evidence="7">Iron-siderophore ABC transporter substrate-binding protein</fullName>
    </submittedName>
</protein>
<accession>A0ABX5QF58</accession>
<dbReference type="Gene3D" id="3.40.50.1980">
    <property type="entry name" value="Nitrogenase molybdenum iron protein domain"/>
    <property type="match status" value="2"/>
</dbReference>
<dbReference type="CDD" id="cd01146">
    <property type="entry name" value="FhuD"/>
    <property type="match status" value="1"/>
</dbReference>
<gene>
    <name evidence="7" type="ORF">Leucomu_07090</name>
</gene>
<name>A0ABX5QF58_9MICO</name>
<reference evidence="7 8" key="1">
    <citation type="submission" date="2019-01" db="EMBL/GenBank/DDBJ databases">
        <title>Leucobacter muris sp. nov. isolated from the nose of a laboratory mouse.</title>
        <authorList>
            <person name="Benga L."/>
            <person name="Sproeer C."/>
            <person name="Schumann P."/>
            <person name="Verbarg S."/>
            <person name="Bunk B."/>
            <person name="Engelhardt E."/>
            <person name="Benten P.M."/>
            <person name="Sager M."/>
        </authorList>
    </citation>
    <scope>NUCLEOTIDE SEQUENCE [LARGE SCALE GENOMIC DNA]</scope>
    <source>
        <strain evidence="7 8">DSM 101948</strain>
    </source>
</reference>
<feature type="chain" id="PRO_5046719197" evidence="5">
    <location>
        <begin position="28"/>
        <end position="333"/>
    </location>
</feature>
<evidence type="ECO:0000313" key="7">
    <source>
        <dbReference type="EMBL" id="QAB17714.1"/>
    </source>
</evidence>
<feature type="domain" description="Fe/B12 periplasmic-binding" evidence="6">
    <location>
        <begin position="59"/>
        <end position="332"/>
    </location>
</feature>
<dbReference type="PANTHER" id="PTHR30532">
    <property type="entry name" value="IRON III DICITRATE-BINDING PERIPLASMIC PROTEIN"/>
    <property type="match status" value="1"/>
</dbReference>
<keyword evidence="4 5" id="KW-0732">Signal</keyword>
<evidence type="ECO:0000256" key="2">
    <source>
        <dbReference type="ARBA" id="ARBA00008814"/>
    </source>
</evidence>
<evidence type="ECO:0000313" key="8">
    <source>
        <dbReference type="Proteomes" id="UP000285768"/>
    </source>
</evidence>
<keyword evidence="8" id="KW-1185">Reference proteome</keyword>
<comment type="similarity">
    <text evidence="2">Belongs to the bacterial solute-binding protein 8 family.</text>
</comment>
<dbReference type="EMBL" id="CP035037">
    <property type="protein sequence ID" value="QAB17714.1"/>
    <property type="molecule type" value="Genomic_DNA"/>
</dbReference>
<organism evidence="7 8">
    <name type="scientific">Leucobacter muris</name>
    <dbReference type="NCBI Taxonomy" id="1935379"/>
    <lineage>
        <taxon>Bacteria</taxon>
        <taxon>Bacillati</taxon>
        <taxon>Actinomycetota</taxon>
        <taxon>Actinomycetes</taxon>
        <taxon>Micrococcales</taxon>
        <taxon>Microbacteriaceae</taxon>
        <taxon>Leucobacter</taxon>
    </lineage>
</organism>
<keyword evidence="3" id="KW-0813">Transport</keyword>
<comment type="subcellular location">
    <subcellularLocation>
        <location evidence="1">Cell envelope</location>
    </subcellularLocation>
</comment>
<evidence type="ECO:0000259" key="6">
    <source>
        <dbReference type="PROSITE" id="PS50983"/>
    </source>
</evidence>